<comment type="caution">
    <text evidence="6">The sequence shown here is derived from an EMBL/GenBank/DDBJ whole genome shotgun (WGS) entry which is preliminary data.</text>
</comment>
<dbReference type="Gene3D" id="1.10.10.10">
    <property type="entry name" value="Winged helix-like DNA-binding domain superfamily/Winged helix DNA-binding domain"/>
    <property type="match status" value="1"/>
</dbReference>
<accession>A0ABP7L172</accession>
<dbReference type="SUPFAM" id="SSF53850">
    <property type="entry name" value="Periplasmic binding protein-like II"/>
    <property type="match status" value="1"/>
</dbReference>
<dbReference type="PROSITE" id="PS50931">
    <property type="entry name" value="HTH_LYSR"/>
    <property type="match status" value="1"/>
</dbReference>
<dbReference type="InterPro" id="IPR000847">
    <property type="entry name" value="LysR_HTH_N"/>
</dbReference>
<comment type="similarity">
    <text evidence="1">Belongs to the LysR transcriptional regulatory family.</text>
</comment>
<evidence type="ECO:0000256" key="3">
    <source>
        <dbReference type="ARBA" id="ARBA00023125"/>
    </source>
</evidence>
<organism evidence="6 7">
    <name type="scientific">Gibbsiella dentisursi</name>
    <dbReference type="NCBI Taxonomy" id="796890"/>
    <lineage>
        <taxon>Bacteria</taxon>
        <taxon>Pseudomonadati</taxon>
        <taxon>Pseudomonadota</taxon>
        <taxon>Gammaproteobacteria</taxon>
        <taxon>Enterobacterales</taxon>
        <taxon>Yersiniaceae</taxon>
        <taxon>Gibbsiella</taxon>
    </lineage>
</organism>
<dbReference type="Pfam" id="PF03466">
    <property type="entry name" value="LysR_substrate"/>
    <property type="match status" value="1"/>
</dbReference>
<dbReference type="InterPro" id="IPR005119">
    <property type="entry name" value="LysR_subst-bd"/>
</dbReference>
<reference evidence="7" key="1">
    <citation type="journal article" date="2019" name="Int. J. Syst. Evol. Microbiol.">
        <title>The Global Catalogue of Microorganisms (GCM) 10K type strain sequencing project: providing services to taxonomists for standard genome sequencing and annotation.</title>
        <authorList>
            <consortium name="The Broad Institute Genomics Platform"/>
            <consortium name="The Broad Institute Genome Sequencing Center for Infectious Disease"/>
            <person name="Wu L."/>
            <person name="Ma J."/>
        </authorList>
    </citation>
    <scope>NUCLEOTIDE SEQUENCE [LARGE SCALE GENOMIC DNA]</scope>
    <source>
        <strain evidence="7">JCM 17201</strain>
    </source>
</reference>
<dbReference type="InterPro" id="IPR036390">
    <property type="entry name" value="WH_DNA-bd_sf"/>
</dbReference>
<keyword evidence="3" id="KW-0238">DNA-binding</keyword>
<dbReference type="Pfam" id="PF00126">
    <property type="entry name" value="HTH_1"/>
    <property type="match status" value="1"/>
</dbReference>
<dbReference type="SUPFAM" id="SSF46785">
    <property type="entry name" value="Winged helix' DNA-binding domain"/>
    <property type="match status" value="1"/>
</dbReference>
<dbReference type="EMBL" id="BAABDG010000002">
    <property type="protein sequence ID" value="GAA3892239.1"/>
    <property type="molecule type" value="Genomic_DNA"/>
</dbReference>
<sequence length="299" mass="33659">MFHEKQISYLYEVGIQGGIRRAADILGVNPSVISRQIAILERSLQLPLLERRGRNVVLTEAGKLLAEDFYQTRLRREKLERHLKDLRYMQGGSVILHVGPGLIEDFVHHVLTVFSAAYPDVFVDILSGSMQAMMTEIIRGEADMALAFGPIGNPELKRHSFPWGPICAIVNPEHVIAQHRSVTIETLMEHRLIALSDVFGLQRHMNAMFQSKGMLFTPAYRCNLFSTALTLSASGLGVSFMTARAAGIHLKDHSLVAVPIDHPIARESQCHLLRNSDRRFTPAAQHLWQLLLRFLQNEV</sequence>
<evidence type="ECO:0000313" key="7">
    <source>
        <dbReference type="Proteomes" id="UP001499994"/>
    </source>
</evidence>
<dbReference type="InterPro" id="IPR036388">
    <property type="entry name" value="WH-like_DNA-bd_sf"/>
</dbReference>
<protein>
    <submittedName>
        <fullName evidence="6">LysR family transcriptional regulator</fullName>
    </submittedName>
</protein>
<evidence type="ECO:0000256" key="4">
    <source>
        <dbReference type="ARBA" id="ARBA00023163"/>
    </source>
</evidence>
<evidence type="ECO:0000313" key="6">
    <source>
        <dbReference type="EMBL" id="GAA3892239.1"/>
    </source>
</evidence>
<dbReference type="Gene3D" id="3.40.190.290">
    <property type="match status" value="1"/>
</dbReference>
<dbReference type="PANTHER" id="PTHR30419">
    <property type="entry name" value="HTH-TYPE TRANSCRIPTIONAL REGULATOR YBHD"/>
    <property type="match status" value="1"/>
</dbReference>
<evidence type="ECO:0000256" key="2">
    <source>
        <dbReference type="ARBA" id="ARBA00023015"/>
    </source>
</evidence>
<feature type="domain" description="HTH lysR-type" evidence="5">
    <location>
        <begin position="5"/>
        <end position="59"/>
    </location>
</feature>
<gene>
    <name evidence="6" type="ORF">GCM10022405_17090</name>
</gene>
<keyword evidence="7" id="KW-1185">Reference proteome</keyword>
<proteinExistence type="inferred from homology"/>
<dbReference type="Proteomes" id="UP001499994">
    <property type="component" value="Unassembled WGS sequence"/>
</dbReference>
<keyword evidence="4" id="KW-0804">Transcription</keyword>
<evidence type="ECO:0000259" key="5">
    <source>
        <dbReference type="PROSITE" id="PS50931"/>
    </source>
</evidence>
<dbReference type="PANTHER" id="PTHR30419:SF8">
    <property type="entry name" value="NITROGEN ASSIMILATION TRANSCRIPTIONAL ACTIVATOR-RELATED"/>
    <property type="match status" value="1"/>
</dbReference>
<keyword evidence="2" id="KW-0805">Transcription regulation</keyword>
<name>A0ABP7L172_9GAMM</name>
<dbReference type="RefSeq" id="WP_279024232.1">
    <property type="nucleotide sequence ID" value="NZ_BAABDG010000002.1"/>
</dbReference>
<dbReference type="InterPro" id="IPR050950">
    <property type="entry name" value="HTH-type_LysR_regulators"/>
</dbReference>
<evidence type="ECO:0000256" key="1">
    <source>
        <dbReference type="ARBA" id="ARBA00009437"/>
    </source>
</evidence>